<sequence>MKLITRGILGLLLAASPLSVNAAGNNWMSSLNGSLPLSQFSIPGTHDSGALSEPVSGTAKCQNLSFGDQLNAGVRFMDIRCRHINDAFAIHHGQVYENANFDDVLNAVIGFLNSNPSETVIMSVKEEYTASGDTRTFEQTFDSYVAKNPSKWYLGSSIPTLDQARGKIVLFRRFGASNTPKGIDASNWPDNTSFSTGGYLRVQDNYNVSNNDTKWGQISQVLGEAHYGGPNTLYVNFASGVQSGAFGIPNIPNVSNNINPRLTSYFAANTSGKFGAVLMDFADAAKCSMIYNTSFPADGPASSPPLFMIVNKNSGMPLDMISGDPTNGARINQWTYDVNGPNQRWSLAPTENGDHFRIASYVTGKCACIQQDLTTPGAQLYAWDYTGGNPAQQFDLVDAGNGYFKIKNVKSGLILEVAGSATTNDAKVQQNADTATANQLWRLQPWGDYYARTAAGKYVCIQNSGSSNGNPIIQYSWESNPWFQWRFESVGGADLKVSSLNALSRVLCVVNGSTSAAANTQLYDYNTANVGDQKVRIVPKTNGLNKFYFVHDGMSWDIPSGQTGNNVPLQQYPDNGNAQQQFRLERLP</sequence>
<dbReference type="EMBL" id="AP025739">
    <property type="protein sequence ID" value="BDI29472.1"/>
    <property type="molecule type" value="Genomic_DNA"/>
</dbReference>
<accession>A0A402CZ99</accession>
<dbReference type="Gene3D" id="3.20.20.190">
    <property type="entry name" value="Phosphatidylinositol (PI) phosphodiesterase"/>
    <property type="match status" value="1"/>
</dbReference>
<dbReference type="Pfam" id="PF14200">
    <property type="entry name" value="RicinB_lectin_2"/>
    <property type="match status" value="2"/>
</dbReference>
<evidence type="ECO:0000313" key="7">
    <source>
        <dbReference type="Proteomes" id="UP000287394"/>
    </source>
</evidence>
<dbReference type="Proteomes" id="UP000287394">
    <property type="component" value="Chromosome"/>
</dbReference>
<dbReference type="InterPro" id="IPR051057">
    <property type="entry name" value="PI-PLC_domain"/>
</dbReference>
<dbReference type="SMART" id="SM00458">
    <property type="entry name" value="RICIN"/>
    <property type="match status" value="2"/>
</dbReference>
<dbReference type="InterPro" id="IPR017946">
    <property type="entry name" value="PLC-like_Pdiesterase_TIM-brl"/>
</dbReference>
<evidence type="ECO:0000313" key="6">
    <source>
        <dbReference type="EMBL" id="BDI29472.1"/>
    </source>
</evidence>
<dbReference type="RefSeq" id="WP_165864357.1">
    <property type="nucleotide sequence ID" value="NZ_AP025739.1"/>
</dbReference>
<evidence type="ECO:0000256" key="3">
    <source>
        <dbReference type="ARBA" id="ARBA00019758"/>
    </source>
</evidence>
<dbReference type="SUPFAM" id="SSF51695">
    <property type="entry name" value="PLC-like phosphodiesterases"/>
    <property type="match status" value="1"/>
</dbReference>
<dbReference type="InterPro" id="IPR035992">
    <property type="entry name" value="Ricin_B-like_lectins"/>
</dbReference>
<dbReference type="PANTHER" id="PTHR13593">
    <property type="match status" value="1"/>
</dbReference>
<evidence type="ECO:0000256" key="4">
    <source>
        <dbReference type="ARBA" id="ARBA00030474"/>
    </source>
</evidence>
<reference evidence="6 7" key="1">
    <citation type="journal article" date="2019" name="Int. J. Syst. Evol. Microbiol.">
        <title>Capsulimonas corticalis gen. nov., sp. nov., an aerobic capsulated bacterium, of a novel bacterial order, Capsulimonadales ord. nov., of the class Armatimonadia of the phylum Armatimonadetes.</title>
        <authorList>
            <person name="Li J."/>
            <person name="Kudo C."/>
            <person name="Tonouchi A."/>
        </authorList>
    </citation>
    <scope>NUCLEOTIDE SEQUENCE [LARGE SCALE GENOMIC DNA]</scope>
    <source>
        <strain evidence="6 7">AX-7</strain>
    </source>
</reference>
<keyword evidence="7" id="KW-1185">Reference proteome</keyword>
<dbReference type="KEGG" id="ccot:CCAX7_15230"/>
<dbReference type="GO" id="GO:0004436">
    <property type="term" value="F:phosphatidylinositol diacylglycerol-lyase activity"/>
    <property type="evidence" value="ECO:0007669"/>
    <property type="project" value="UniProtKB-EC"/>
</dbReference>
<dbReference type="SUPFAM" id="SSF50370">
    <property type="entry name" value="Ricin B-like lectins"/>
    <property type="match status" value="2"/>
</dbReference>
<evidence type="ECO:0000256" key="2">
    <source>
        <dbReference type="ARBA" id="ARBA00012581"/>
    </source>
</evidence>
<dbReference type="SMART" id="SM00148">
    <property type="entry name" value="PLCXc"/>
    <property type="match status" value="1"/>
</dbReference>
<dbReference type="PANTHER" id="PTHR13593:SF113">
    <property type="entry name" value="SI:DKEY-266F7.9"/>
    <property type="match status" value="1"/>
</dbReference>
<dbReference type="PROSITE" id="PS50231">
    <property type="entry name" value="RICIN_B_LECTIN"/>
    <property type="match status" value="1"/>
</dbReference>
<dbReference type="InterPro" id="IPR000772">
    <property type="entry name" value="Ricin_B_lectin"/>
</dbReference>
<evidence type="ECO:0000256" key="1">
    <source>
        <dbReference type="ARBA" id="ARBA00001316"/>
    </source>
</evidence>
<dbReference type="Gene3D" id="2.80.10.50">
    <property type="match status" value="4"/>
</dbReference>
<evidence type="ECO:0000256" key="5">
    <source>
        <dbReference type="ARBA" id="ARBA00030782"/>
    </source>
</evidence>
<dbReference type="CDD" id="cd08586">
    <property type="entry name" value="PI-PLCc_BcPLC_like"/>
    <property type="match status" value="1"/>
</dbReference>
<dbReference type="PROSITE" id="PS50007">
    <property type="entry name" value="PIPLC_X_DOMAIN"/>
    <property type="match status" value="1"/>
</dbReference>
<comment type="catalytic activity">
    <reaction evidence="1">
        <text>a 1,2-diacyl-sn-glycero-3-phospho-(1D-myo-inositol) = 1D-myo-inositol 1,2-cyclic phosphate + a 1,2-diacyl-sn-glycerol</text>
        <dbReference type="Rhea" id="RHEA:17093"/>
        <dbReference type="ChEBI" id="CHEBI:17815"/>
        <dbReference type="ChEBI" id="CHEBI:57880"/>
        <dbReference type="ChEBI" id="CHEBI:58484"/>
        <dbReference type="EC" id="4.6.1.13"/>
    </reaction>
</comment>
<dbReference type="EC" id="4.6.1.13" evidence="2"/>
<proteinExistence type="predicted"/>
<dbReference type="AlphaFoldDB" id="A0A402CZ99"/>
<dbReference type="GO" id="GO:0008081">
    <property type="term" value="F:phosphoric diester hydrolase activity"/>
    <property type="evidence" value="ECO:0007669"/>
    <property type="project" value="InterPro"/>
</dbReference>
<organism evidence="6 7">
    <name type="scientific">Capsulimonas corticalis</name>
    <dbReference type="NCBI Taxonomy" id="2219043"/>
    <lineage>
        <taxon>Bacteria</taxon>
        <taxon>Bacillati</taxon>
        <taxon>Armatimonadota</taxon>
        <taxon>Armatimonadia</taxon>
        <taxon>Capsulimonadales</taxon>
        <taxon>Capsulimonadaceae</taxon>
        <taxon>Capsulimonas</taxon>
    </lineage>
</organism>
<dbReference type="GO" id="GO:0006629">
    <property type="term" value="P:lipid metabolic process"/>
    <property type="evidence" value="ECO:0007669"/>
    <property type="project" value="InterPro"/>
</dbReference>
<dbReference type="InterPro" id="IPR000909">
    <property type="entry name" value="PLipase_C_PInositol-sp_X_dom"/>
</dbReference>
<dbReference type="CDD" id="cd00161">
    <property type="entry name" value="beta-trefoil_Ricin-like"/>
    <property type="match status" value="3"/>
</dbReference>
<gene>
    <name evidence="6" type="ORF">CCAX7_15230</name>
</gene>
<name>A0A402CZ99_9BACT</name>
<dbReference type="Pfam" id="PF00388">
    <property type="entry name" value="PI-PLC-X"/>
    <property type="match status" value="1"/>
</dbReference>
<protein>
    <recommendedName>
        <fullName evidence="3">1-phosphatidylinositol phosphodiesterase</fullName>
        <ecNumber evidence="2">4.6.1.13</ecNumber>
    </recommendedName>
    <alternativeName>
        <fullName evidence="4">Phosphatidylinositol diacylglycerol-lyase</fullName>
    </alternativeName>
    <alternativeName>
        <fullName evidence="5">Phosphatidylinositol-specific phospholipase C</fullName>
    </alternativeName>
</protein>